<accession>A0A0C1H3C2</accession>
<protein>
    <submittedName>
        <fullName evidence="1">Uncharacterized protein</fullName>
    </submittedName>
</protein>
<dbReference type="Pfam" id="PF26330">
    <property type="entry name" value="DUF8085"/>
    <property type="match status" value="1"/>
</dbReference>
<dbReference type="EMBL" id="JSAN01000064">
    <property type="protein sequence ID" value="KIC72069.1"/>
    <property type="molecule type" value="Genomic_DNA"/>
</dbReference>
<reference evidence="1 2" key="1">
    <citation type="journal article" date="2014" name="Mol. Biol. Evol.">
        <title>Massive expansion of Ubiquitination-related gene families within the Chlamydiae.</title>
        <authorList>
            <person name="Domman D."/>
            <person name="Collingro A."/>
            <person name="Lagkouvardos I."/>
            <person name="Gehre L."/>
            <person name="Weinmaier T."/>
            <person name="Rattei T."/>
            <person name="Subtil A."/>
            <person name="Horn M."/>
        </authorList>
    </citation>
    <scope>NUCLEOTIDE SEQUENCE [LARGE SCALE GENOMIC DNA]</scope>
    <source>
        <strain evidence="1 2">EI2</strain>
    </source>
</reference>
<name>A0A0C1H3C2_9BACT</name>
<dbReference type="InterPro" id="IPR058398">
    <property type="entry name" value="DUF8085"/>
</dbReference>
<comment type="caution">
    <text evidence="1">The sequence shown here is derived from an EMBL/GenBank/DDBJ whole genome shotgun (WGS) entry which is preliminary data.</text>
</comment>
<sequence>MRTRKNMYKQYKNFLFYTFILAGYLPSFVCGRNISLVDSEGQLANFSIAQEDTFTDVIDWLECYYKNSLENIQPEGFLSNDLALTIVVSNNDVLIRKSTTNRDYYAEVSKEERKDIDFIVTSLAYESLLSLASLRSDLQDAGKRIDKVHPLNFLKVIFTDEKLKTGVHAIRNRTIWNEFIAGNVTSLNEEFKKNNLKDEYIRDFSRKIGVDFNKITPYIKQKKWKEFVNYLIDNIPRVNDPNRYNM</sequence>
<dbReference type="PATRIC" id="fig|362787.3.peg.1018"/>
<evidence type="ECO:0000313" key="1">
    <source>
        <dbReference type="EMBL" id="KIC72069.1"/>
    </source>
</evidence>
<evidence type="ECO:0000313" key="2">
    <source>
        <dbReference type="Proteomes" id="UP000031465"/>
    </source>
</evidence>
<dbReference type="Proteomes" id="UP000031465">
    <property type="component" value="Unassembled WGS sequence"/>
</dbReference>
<dbReference type="AlphaFoldDB" id="A0A0C1H3C2"/>
<organism evidence="1 2">
    <name type="scientific">Candidatus Protochlamydia amoebophila</name>
    <dbReference type="NCBI Taxonomy" id="362787"/>
    <lineage>
        <taxon>Bacteria</taxon>
        <taxon>Pseudomonadati</taxon>
        <taxon>Chlamydiota</taxon>
        <taxon>Chlamydiia</taxon>
        <taxon>Parachlamydiales</taxon>
        <taxon>Parachlamydiaceae</taxon>
        <taxon>Candidatus Protochlamydia</taxon>
    </lineage>
</organism>
<proteinExistence type="predicted"/>
<gene>
    <name evidence="1" type="ORF">DB44_CR00210</name>
</gene>